<dbReference type="Proteomes" id="UP000710849">
    <property type="component" value="Unassembled WGS sequence"/>
</dbReference>
<dbReference type="GeneID" id="62148753"/>
<organism evidence="1 2">
    <name type="scientific">Botrytis byssoidea</name>
    <dbReference type="NCBI Taxonomy" id="139641"/>
    <lineage>
        <taxon>Eukaryota</taxon>
        <taxon>Fungi</taxon>
        <taxon>Dikarya</taxon>
        <taxon>Ascomycota</taxon>
        <taxon>Pezizomycotina</taxon>
        <taxon>Leotiomycetes</taxon>
        <taxon>Helotiales</taxon>
        <taxon>Sclerotiniaceae</taxon>
        <taxon>Botrytis</taxon>
    </lineage>
</organism>
<gene>
    <name evidence="1" type="ORF">EAE97_005164</name>
</gene>
<evidence type="ECO:0000313" key="1">
    <source>
        <dbReference type="EMBL" id="KAF7944531.1"/>
    </source>
</evidence>
<reference evidence="1 2" key="1">
    <citation type="journal article" date="2020" name="Genome Biol. Evol.">
        <title>Comparative genomics of Sclerotiniaceae.</title>
        <authorList>
            <person name="Valero Jimenez C.A."/>
            <person name="Steentjes M."/>
            <person name="Scholten O.E."/>
            <person name="Van Kan J.A.L."/>
        </authorList>
    </citation>
    <scope>NUCLEOTIDE SEQUENCE [LARGE SCALE GENOMIC DNA]</scope>
    <source>
        <strain evidence="1 2">MUCL 94</strain>
    </source>
</reference>
<keyword evidence="2" id="KW-1185">Reference proteome</keyword>
<dbReference type="AlphaFoldDB" id="A0A9P5IRD6"/>
<sequence>MNCCKCHMEADRDFEQEEGSPNLSFVEGSFAPGLLVPRYERFDEYLYLNHDSTHILHQK</sequence>
<dbReference type="RefSeq" id="XP_038733013.1">
    <property type="nucleotide sequence ID" value="XM_038875676.1"/>
</dbReference>
<comment type="caution">
    <text evidence="1">The sequence shown here is derived from an EMBL/GenBank/DDBJ whole genome shotgun (WGS) entry which is preliminary data.</text>
</comment>
<accession>A0A9P5IRD6</accession>
<name>A0A9P5IRD6_9HELO</name>
<evidence type="ECO:0000313" key="2">
    <source>
        <dbReference type="Proteomes" id="UP000710849"/>
    </source>
</evidence>
<dbReference type="EMBL" id="RCSW01000009">
    <property type="protein sequence ID" value="KAF7944531.1"/>
    <property type="molecule type" value="Genomic_DNA"/>
</dbReference>
<proteinExistence type="predicted"/>
<protein>
    <submittedName>
        <fullName evidence="1">Uncharacterized protein</fullName>
    </submittedName>
</protein>